<dbReference type="PROSITE" id="PS50110">
    <property type="entry name" value="RESPONSE_REGULATORY"/>
    <property type="match status" value="2"/>
</dbReference>
<dbReference type="AlphaFoldDB" id="A0A401FY91"/>
<evidence type="ECO:0000256" key="4">
    <source>
        <dbReference type="PROSITE-ProRule" id="PRU00169"/>
    </source>
</evidence>
<protein>
    <recommendedName>
        <fullName evidence="2">histidine kinase</fullName>
        <ecNumber evidence="2">2.7.13.3</ecNumber>
    </recommendedName>
</protein>
<feature type="domain" description="Response regulatory" evidence="6">
    <location>
        <begin position="416"/>
        <end position="532"/>
    </location>
</feature>
<dbReference type="PROSITE" id="PS50109">
    <property type="entry name" value="HIS_KIN"/>
    <property type="match status" value="1"/>
</dbReference>
<dbReference type="EC" id="2.7.13.3" evidence="2"/>
<dbReference type="SUPFAM" id="SSF52172">
    <property type="entry name" value="CheY-like"/>
    <property type="match status" value="2"/>
</dbReference>
<sequence>MMTRDASEFQENILIVDDTPANLRLLSEMLSVRGYRVRPVLDGQMALSSVQAFLPDLILLDIKMSGMSGYEVCEALKTNRRTSDIPIIFISAVGEMADKVRAFSLGGVDYITKPFQSEEVIARIETHLKLRRLQLSLQEKNEQLRHEMAGREQMEARLRCVHKMESIGTLTGGIAHDFNNILGVIVGNAELALDDVPEWSPAYLNLQEVVAASLRAKEVIRKLLSFSRHSNSERKRIRLGDVIRESMPLIRSSVAGQIDLQLSIPDEAFHMLADTGQIHQLLINLCNNAGYAMREKGGVLEIGVGYAEADEEKARQFHHLSPGRYVRLTVRDTGCGIDPEIEDRIFDPYFTTQDIGQGSGMGLAVVHGIVRGHNGEILVRSRLGQGSTFEAYFPEAESEASAEPENDPALLMGEERILLVDDEPSIVDIGCQRLKRMGYQVSGHTDPTEALALFRTEPDQFDLLITDLVMPQMSGDMLVKEMGVVRPGFPVILCTGYIERMTEEKIRRLGVCRCIRKPVDKYEFLFTVRQVLDEV</sequence>
<dbReference type="CDD" id="cd00082">
    <property type="entry name" value="HisKA"/>
    <property type="match status" value="1"/>
</dbReference>
<dbReference type="PRINTS" id="PR00344">
    <property type="entry name" value="BCTRLSENSOR"/>
</dbReference>
<comment type="catalytic activity">
    <reaction evidence="1">
        <text>ATP + protein L-histidine = ADP + protein N-phospho-L-histidine.</text>
        <dbReference type="EC" id="2.7.13.3"/>
    </reaction>
</comment>
<dbReference type="SMART" id="SM00387">
    <property type="entry name" value="HATPase_c"/>
    <property type="match status" value="1"/>
</dbReference>
<dbReference type="Pfam" id="PF00072">
    <property type="entry name" value="Response_reg"/>
    <property type="match status" value="2"/>
</dbReference>
<dbReference type="SUPFAM" id="SSF55874">
    <property type="entry name" value="ATPase domain of HSP90 chaperone/DNA topoisomerase II/histidine kinase"/>
    <property type="match status" value="1"/>
</dbReference>
<dbReference type="InterPro" id="IPR003594">
    <property type="entry name" value="HATPase_dom"/>
</dbReference>
<dbReference type="InterPro" id="IPR011006">
    <property type="entry name" value="CheY-like_superfamily"/>
</dbReference>
<accession>A0A401FY91</accession>
<gene>
    <name evidence="7" type="ORF">DENIS_2899</name>
</gene>
<dbReference type="CDD" id="cd00156">
    <property type="entry name" value="REC"/>
    <property type="match status" value="1"/>
</dbReference>
<organism evidence="7 8">
    <name type="scientific">Desulfonema ishimotonii</name>
    <dbReference type="NCBI Taxonomy" id="45657"/>
    <lineage>
        <taxon>Bacteria</taxon>
        <taxon>Pseudomonadati</taxon>
        <taxon>Thermodesulfobacteriota</taxon>
        <taxon>Desulfobacteria</taxon>
        <taxon>Desulfobacterales</taxon>
        <taxon>Desulfococcaceae</taxon>
        <taxon>Desulfonema</taxon>
    </lineage>
</organism>
<comment type="caution">
    <text evidence="7">The sequence shown here is derived from an EMBL/GenBank/DDBJ whole genome shotgun (WGS) entry which is preliminary data.</text>
</comment>
<dbReference type="InterPro" id="IPR005467">
    <property type="entry name" value="His_kinase_dom"/>
</dbReference>
<dbReference type="Proteomes" id="UP000288096">
    <property type="component" value="Unassembled WGS sequence"/>
</dbReference>
<feature type="domain" description="Response regulatory" evidence="6">
    <location>
        <begin position="12"/>
        <end position="128"/>
    </location>
</feature>
<evidence type="ECO:0000259" key="5">
    <source>
        <dbReference type="PROSITE" id="PS50109"/>
    </source>
</evidence>
<keyword evidence="8" id="KW-1185">Reference proteome</keyword>
<dbReference type="InterPro" id="IPR036890">
    <property type="entry name" value="HATPase_C_sf"/>
</dbReference>
<reference evidence="8" key="2">
    <citation type="submission" date="2019-01" db="EMBL/GenBank/DDBJ databases">
        <title>Genome sequence of Desulfonema ishimotonii strain Tokyo 01.</title>
        <authorList>
            <person name="Fukui M."/>
        </authorList>
    </citation>
    <scope>NUCLEOTIDE SEQUENCE [LARGE SCALE GENOMIC DNA]</scope>
    <source>
        <strain evidence="8">Tokyo 01</strain>
    </source>
</reference>
<feature type="domain" description="Histidine kinase" evidence="5">
    <location>
        <begin position="173"/>
        <end position="397"/>
    </location>
</feature>
<proteinExistence type="predicted"/>
<feature type="modified residue" description="4-aspartylphosphate" evidence="4">
    <location>
        <position position="61"/>
    </location>
</feature>
<evidence type="ECO:0000256" key="3">
    <source>
        <dbReference type="ARBA" id="ARBA00022553"/>
    </source>
</evidence>
<dbReference type="EMBL" id="BEXT01000001">
    <property type="protein sequence ID" value="GBC61937.1"/>
    <property type="molecule type" value="Genomic_DNA"/>
</dbReference>
<keyword evidence="3 4" id="KW-0597">Phosphoprotein</keyword>
<dbReference type="Gene3D" id="3.30.565.10">
    <property type="entry name" value="Histidine kinase-like ATPase, C-terminal domain"/>
    <property type="match status" value="1"/>
</dbReference>
<dbReference type="Pfam" id="PF02518">
    <property type="entry name" value="HATPase_c"/>
    <property type="match status" value="1"/>
</dbReference>
<name>A0A401FY91_9BACT</name>
<dbReference type="PANTHER" id="PTHR43547">
    <property type="entry name" value="TWO-COMPONENT HISTIDINE KINASE"/>
    <property type="match status" value="1"/>
</dbReference>
<dbReference type="RefSeq" id="WP_124329162.1">
    <property type="nucleotide sequence ID" value="NZ_BEXT01000001.1"/>
</dbReference>
<feature type="modified residue" description="4-aspartylphosphate" evidence="4">
    <location>
        <position position="467"/>
    </location>
</feature>
<dbReference type="SUPFAM" id="SSF47384">
    <property type="entry name" value="Homodimeric domain of signal transducing histidine kinase"/>
    <property type="match status" value="1"/>
</dbReference>
<dbReference type="Gene3D" id="3.40.50.2300">
    <property type="match status" value="2"/>
</dbReference>
<dbReference type="SMART" id="SM00388">
    <property type="entry name" value="HisKA"/>
    <property type="match status" value="1"/>
</dbReference>
<dbReference type="InterPro" id="IPR003661">
    <property type="entry name" value="HisK_dim/P_dom"/>
</dbReference>
<evidence type="ECO:0000256" key="1">
    <source>
        <dbReference type="ARBA" id="ARBA00000085"/>
    </source>
</evidence>
<evidence type="ECO:0000313" key="7">
    <source>
        <dbReference type="EMBL" id="GBC61937.1"/>
    </source>
</evidence>
<reference evidence="8" key="1">
    <citation type="submission" date="2017-11" db="EMBL/GenBank/DDBJ databases">
        <authorList>
            <person name="Watanabe M."/>
            <person name="Kojima H."/>
        </authorList>
    </citation>
    <scope>NUCLEOTIDE SEQUENCE [LARGE SCALE GENOMIC DNA]</scope>
    <source>
        <strain evidence="8">Tokyo 01</strain>
    </source>
</reference>
<dbReference type="InterPro" id="IPR004358">
    <property type="entry name" value="Sig_transdc_His_kin-like_C"/>
</dbReference>
<dbReference type="PANTHER" id="PTHR43547:SF2">
    <property type="entry name" value="HYBRID SIGNAL TRANSDUCTION HISTIDINE KINASE C"/>
    <property type="match status" value="1"/>
</dbReference>
<dbReference type="InterPro" id="IPR036097">
    <property type="entry name" value="HisK_dim/P_sf"/>
</dbReference>
<dbReference type="Gene3D" id="1.10.287.130">
    <property type="match status" value="1"/>
</dbReference>
<dbReference type="SMART" id="SM00448">
    <property type="entry name" value="REC"/>
    <property type="match status" value="2"/>
</dbReference>
<dbReference type="CDD" id="cd19920">
    <property type="entry name" value="REC_PA4781-like"/>
    <property type="match status" value="1"/>
</dbReference>
<evidence type="ECO:0000313" key="8">
    <source>
        <dbReference type="Proteomes" id="UP000288096"/>
    </source>
</evidence>
<evidence type="ECO:0000256" key="2">
    <source>
        <dbReference type="ARBA" id="ARBA00012438"/>
    </source>
</evidence>
<dbReference type="GO" id="GO:0000155">
    <property type="term" value="F:phosphorelay sensor kinase activity"/>
    <property type="evidence" value="ECO:0007669"/>
    <property type="project" value="InterPro"/>
</dbReference>
<dbReference type="OrthoDB" id="5501940at2"/>
<dbReference type="InterPro" id="IPR001789">
    <property type="entry name" value="Sig_transdc_resp-reg_receiver"/>
</dbReference>
<evidence type="ECO:0000259" key="6">
    <source>
        <dbReference type="PROSITE" id="PS50110"/>
    </source>
</evidence>